<organism evidence="1">
    <name type="scientific">uncultured Caudovirales phage</name>
    <dbReference type="NCBI Taxonomy" id="2100421"/>
    <lineage>
        <taxon>Viruses</taxon>
        <taxon>Duplodnaviria</taxon>
        <taxon>Heunggongvirae</taxon>
        <taxon>Uroviricota</taxon>
        <taxon>Caudoviricetes</taxon>
        <taxon>Peduoviridae</taxon>
        <taxon>Maltschvirus</taxon>
        <taxon>Maltschvirus maltsch</taxon>
    </lineage>
</organism>
<dbReference type="SUPFAM" id="SSF69279">
    <property type="entry name" value="Phage tail proteins"/>
    <property type="match status" value="1"/>
</dbReference>
<dbReference type="Pfam" id="PF05954">
    <property type="entry name" value="Phage_GPD"/>
    <property type="match status" value="1"/>
</dbReference>
<sequence length="392" mass="42708">MIVHSGNPLSPKVVVKINNVEVNYKSITKLIIDLAANKHDVVSMHIAGIPPKAITDYIDAAVSVTVTLGPGRTTEFRGYVLYLEPESISGSSLINNSPFQLTRVVCFGASVSMKSTNTRVWENASVVTIAKAMAETYGFSLDVLDDGFKIPRIVQAKQSDWEFLNTFCVTYGYSISVNATHMHIWDPFKAIGRRPSYETLTAPISSAQPSVGSILKFNGTFGHLTPEGNSGDRSIDSIDEKGTTITSTGKTTDPELVWSGIGSVSKYRSAYSSSLRRSALSVSEAQKLVAAEIRKKLPFNAVVEANSTIGTVPGGIVRVQGYKSNFEGLWYVKEVRHTIGGSSCVTTLNISKDFNTTSEYIIPPTQLADNPPDSKYVNDRWQSSVERVVTYV</sequence>
<gene>
    <name evidence="1" type="ORF">UFOVP629_14</name>
</gene>
<dbReference type="EMBL" id="LR796612">
    <property type="protein sequence ID" value="CAB4154234.1"/>
    <property type="molecule type" value="Genomic_DNA"/>
</dbReference>
<protein>
    <submittedName>
        <fullName evidence="1">Phage late control gene D protein (GPD)</fullName>
    </submittedName>
</protein>
<reference evidence="1" key="1">
    <citation type="submission" date="2020-04" db="EMBL/GenBank/DDBJ databases">
        <authorList>
            <person name="Chiriac C."/>
            <person name="Salcher M."/>
            <person name="Ghai R."/>
            <person name="Kavagutti S V."/>
        </authorList>
    </citation>
    <scope>NUCLEOTIDE SEQUENCE</scope>
</reference>
<accession>A0A6J5NFI3</accession>
<proteinExistence type="predicted"/>
<name>A0A6J5NFI3_9CAUD</name>
<evidence type="ECO:0000313" key="1">
    <source>
        <dbReference type="EMBL" id="CAB4154234.1"/>
    </source>
</evidence>